<dbReference type="eggNOG" id="KOG4441">
    <property type="taxonomic scope" value="Eukaryota"/>
</dbReference>
<evidence type="ECO:0000313" key="6">
    <source>
        <dbReference type="Proteomes" id="UP000014500"/>
    </source>
</evidence>
<organism evidence="5 6">
    <name type="scientific">Strigamia maritima</name>
    <name type="common">European centipede</name>
    <name type="synonym">Geophilus maritimus</name>
    <dbReference type="NCBI Taxonomy" id="126957"/>
    <lineage>
        <taxon>Eukaryota</taxon>
        <taxon>Metazoa</taxon>
        <taxon>Ecdysozoa</taxon>
        <taxon>Arthropoda</taxon>
        <taxon>Myriapoda</taxon>
        <taxon>Chilopoda</taxon>
        <taxon>Pleurostigmophora</taxon>
        <taxon>Geophilomorpha</taxon>
        <taxon>Linotaeniidae</taxon>
        <taxon>Strigamia</taxon>
    </lineage>
</organism>
<protein>
    <submittedName>
        <fullName evidence="5">Uncharacterized protein</fullName>
    </submittedName>
</protein>
<dbReference type="PANTHER" id="PTHR46344:SF27">
    <property type="entry name" value="KELCH REPEAT SUPERFAMILY PROTEIN"/>
    <property type="match status" value="1"/>
</dbReference>
<feature type="compositionally biased region" description="Acidic residues" evidence="3">
    <location>
        <begin position="124"/>
        <end position="133"/>
    </location>
</feature>
<dbReference type="SMART" id="SM00612">
    <property type="entry name" value="Kelch"/>
    <property type="match status" value="1"/>
</dbReference>
<dbReference type="STRING" id="126957.T1IUX1"/>
<dbReference type="HOGENOM" id="CLU_1789288_0_0_1"/>
<dbReference type="Pfam" id="PF01344">
    <property type="entry name" value="Kelch_1"/>
    <property type="match status" value="1"/>
</dbReference>
<feature type="signal peptide" evidence="4">
    <location>
        <begin position="1"/>
        <end position="28"/>
    </location>
</feature>
<reference evidence="5" key="2">
    <citation type="submission" date="2015-02" db="UniProtKB">
        <authorList>
            <consortium name="EnsemblMetazoa"/>
        </authorList>
    </citation>
    <scope>IDENTIFICATION</scope>
</reference>
<sequence length="145" mass="15850">MRSHSSRSFGILGLWSLIAPMNVQRSDASATTCLNKIYIMGGFNGQECMNTAEVYDPEVNQWTMIAPMRNRRSGVSCIAYHSNIYAIEISYEQTETQTAAPADTNVEPLRAVQTADADDGETLAEVNDADDPTDSVPVDGQIQTI</sequence>
<dbReference type="Proteomes" id="UP000014500">
    <property type="component" value="Unassembled WGS sequence"/>
</dbReference>
<name>T1IUX1_STRMM</name>
<evidence type="ECO:0000256" key="4">
    <source>
        <dbReference type="SAM" id="SignalP"/>
    </source>
</evidence>
<dbReference type="PhylomeDB" id="T1IUX1"/>
<proteinExistence type="predicted"/>
<accession>T1IUX1</accession>
<dbReference type="PANTHER" id="PTHR46344">
    <property type="entry name" value="OS02G0202900 PROTEIN"/>
    <property type="match status" value="1"/>
</dbReference>
<evidence type="ECO:0000313" key="5">
    <source>
        <dbReference type="EnsemblMetazoa" id="SMAR004955-PA"/>
    </source>
</evidence>
<evidence type="ECO:0000256" key="3">
    <source>
        <dbReference type="SAM" id="MobiDB-lite"/>
    </source>
</evidence>
<keyword evidence="2" id="KW-0677">Repeat</keyword>
<reference evidence="6" key="1">
    <citation type="submission" date="2011-05" db="EMBL/GenBank/DDBJ databases">
        <authorList>
            <person name="Richards S.R."/>
            <person name="Qu J."/>
            <person name="Jiang H."/>
            <person name="Jhangiani S.N."/>
            <person name="Agravi P."/>
            <person name="Goodspeed R."/>
            <person name="Gross S."/>
            <person name="Mandapat C."/>
            <person name="Jackson L."/>
            <person name="Mathew T."/>
            <person name="Pu L."/>
            <person name="Thornton R."/>
            <person name="Saada N."/>
            <person name="Wilczek-Boney K.B."/>
            <person name="Lee S."/>
            <person name="Kovar C."/>
            <person name="Wu Y."/>
            <person name="Scherer S.E."/>
            <person name="Worley K.C."/>
            <person name="Muzny D.M."/>
            <person name="Gibbs R."/>
        </authorList>
    </citation>
    <scope>NUCLEOTIDE SEQUENCE</scope>
    <source>
        <strain evidence="6">Brora</strain>
    </source>
</reference>
<keyword evidence="1" id="KW-0880">Kelch repeat</keyword>
<keyword evidence="4" id="KW-0732">Signal</keyword>
<dbReference type="InterPro" id="IPR006652">
    <property type="entry name" value="Kelch_1"/>
</dbReference>
<dbReference type="EnsemblMetazoa" id="SMAR004955-RA">
    <property type="protein sequence ID" value="SMAR004955-PA"/>
    <property type="gene ID" value="SMAR004955"/>
</dbReference>
<dbReference type="Gene3D" id="2.120.10.80">
    <property type="entry name" value="Kelch-type beta propeller"/>
    <property type="match status" value="1"/>
</dbReference>
<dbReference type="SUPFAM" id="SSF117281">
    <property type="entry name" value="Kelch motif"/>
    <property type="match status" value="1"/>
</dbReference>
<dbReference type="EMBL" id="AFFK01019641">
    <property type="status" value="NOT_ANNOTATED_CDS"/>
    <property type="molecule type" value="Genomic_DNA"/>
</dbReference>
<feature type="region of interest" description="Disordered" evidence="3">
    <location>
        <begin position="124"/>
        <end position="145"/>
    </location>
</feature>
<dbReference type="InterPro" id="IPR015915">
    <property type="entry name" value="Kelch-typ_b-propeller"/>
</dbReference>
<keyword evidence="6" id="KW-1185">Reference proteome</keyword>
<dbReference type="AlphaFoldDB" id="T1IUX1"/>
<evidence type="ECO:0000256" key="1">
    <source>
        <dbReference type="ARBA" id="ARBA00022441"/>
    </source>
</evidence>
<feature type="chain" id="PRO_5004578848" evidence="4">
    <location>
        <begin position="29"/>
        <end position="145"/>
    </location>
</feature>
<evidence type="ECO:0000256" key="2">
    <source>
        <dbReference type="ARBA" id="ARBA00022737"/>
    </source>
</evidence>